<name>A0A6A3THM9_9STRA</name>
<sequence length="53" mass="5775">MCFFVIVLVWASLSCNSIRVKAATTGGTPTSAFNTELESNFEVGGASRYMVYF</sequence>
<dbReference type="EMBL" id="QXGF01000035">
    <property type="protein sequence ID" value="KAE8948917.1"/>
    <property type="molecule type" value="Genomic_DNA"/>
</dbReference>
<dbReference type="Proteomes" id="UP000488956">
    <property type="component" value="Unassembled WGS sequence"/>
</dbReference>
<evidence type="ECO:0000313" key="16">
    <source>
        <dbReference type="Proteomes" id="UP000441208"/>
    </source>
</evidence>
<evidence type="ECO:0000313" key="10">
    <source>
        <dbReference type="EMBL" id="KAE9327277.1"/>
    </source>
</evidence>
<evidence type="ECO:0000313" key="4">
    <source>
        <dbReference type="EMBL" id="KAE9136081.1"/>
    </source>
</evidence>
<dbReference type="EMBL" id="QXFW01000045">
    <property type="protein sequence ID" value="KAE9028373.1"/>
    <property type="molecule type" value="Genomic_DNA"/>
</dbReference>
<evidence type="ECO:0000256" key="1">
    <source>
        <dbReference type="SAM" id="SignalP"/>
    </source>
</evidence>
<organism evidence="5 16">
    <name type="scientific">Phytophthora fragariae</name>
    <dbReference type="NCBI Taxonomy" id="53985"/>
    <lineage>
        <taxon>Eukaryota</taxon>
        <taxon>Sar</taxon>
        <taxon>Stramenopiles</taxon>
        <taxon>Oomycota</taxon>
        <taxon>Peronosporomycetes</taxon>
        <taxon>Peronosporales</taxon>
        <taxon>Peronosporaceae</taxon>
        <taxon>Phytophthora</taxon>
    </lineage>
</organism>
<dbReference type="Proteomes" id="UP000460718">
    <property type="component" value="Unassembled WGS sequence"/>
</dbReference>
<dbReference type="EMBL" id="QXGC01000027">
    <property type="protein sequence ID" value="KAE9254149.1"/>
    <property type="molecule type" value="Genomic_DNA"/>
</dbReference>
<dbReference type="Proteomes" id="UP000441208">
    <property type="component" value="Unassembled WGS sequence"/>
</dbReference>
<keyword evidence="1" id="KW-0732">Signal</keyword>
<accession>A0A6A3THM9</accession>
<evidence type="ECO:0000313" key="18">
    <source>
        <dbReference type="Proteomes" id="UP000476176"/>
    </source>
</evidence>
<evidence type="ECO:0000313" key="2">
    <source>
        <dbReference type="EMBL" id="KAE8948917.1"/>
    </source>
</evidence>
<dbReference type="EMBL" id="QXGB01000034">
    <property type="protein sequence ID" value="KAE9235602.1"/>
    <property type="molecule type" value="Genomic_DNA"/>
</dbReference>
<gene>
    <name evidence="10" type="ORF">PF001_g1983</name>
    <name evidence="9" type="ORF">PF002_g1751</name>
    <name evidence="8" type="ORF">PF004_g1183</name>
    <name evidence="7" type="ORF">PF005_g1385</name>
    <name evidence="6" type="ORF">PF006_g1157</name>
    <name evidence="5" type="ORF">PF007_g2212</name>
    <name evidence="2" type="ORF">PF009_g1496</name>
    <name evidence="4" type="ORF">PF010_g1854</name>
    <name evidence="3" type="ORF">PF011_g1584</name>
</gene>
<keyword evidence="12" id="KW-1185">Reference proteome</keyword>
<protein>
    <recommendedName>
        <fullName evidence="20">RxLR effector protein</fullName>
    </recommendedName>
</protein>
<evidence type="ECO:0000313" key="11">
    <source>
        <dbReference type="Proteomes" id="UP000429523"/>
    </source>
</evidence>
<dbReference type="EMBL" id="QXGE01000053">
    <property type="protein sequence ID" value="KAE9327277.1"/>
    <property type="molecule type" value="Genomic_DNA"/>
</dbReference>
<feature type="signal peptide" evidence="1">
    <location>
        <begin position="1"/>
        <end position="22"/>
    </location>
</feature>
<dbReference type="AlphaFoldDB" id="A0A6A3THM9"/>
<evidence type="ECO:0000313" key="13">
    <source>
        <dbReference type="Proteomes" id="UP000437068"/>
    </source>
</evidence>
<dbReference type="EMBL" id="QXGD01000043">
    <property type="protein sequence ID" value="KAE9256638.1"/>
    <property type="molecule type" value="Genomic_DNA"/>
</dbReference>
<dbReference type="Proteomes" id="UP000429523">
    <property type="component" value="Unassembled WGS sequence"/>
</dbReference>
<dbReference type="EMBL" id="QXFX01000048">
    <property type="protein sequence ID" value="KAE9136081.1"/>
    <property type="molecule type" value="Genomic_DNA"/>
</dbReference>
<evidence type="ECO:0000313" key="8">
    <source>
        <dbReference type="EMBL" id="KAE9254149.1"/>
    </source>
</evidence>
<proteinExistence type="predicted"/>
<dbReference type="EMBL" id="QXGA01000028">
    <property type="protein sequence ID" value="KAE9154802.1"/>
    <property type="molecule type" value="Genomic_DNA"/>
</dbReference>
<dbReference type="Proteomes" id="UP000437068">
    <property type="component" value="Unassembled WGS sequence"/>
</dbReference>
<evidence type="ECO:0000313" key="17">
    <source>
        <dbReference type="Proteomes" id="UP000460718"/>
    </source>
</evidence>
<evidence type="ECO:0000313" key="15">
    <source>
        <dbReference type="Proteomes" id="UP000440732"/>
    </source>
</evidence>
<evidence type="ECO:0000313" key="12">
    <source>
        <dbReference type="Proteomes" id="UP000433483"/>
    </source>
</evidence>
<evidence type="ECO:0000313" key="7">
    <source>
        <dbReference type="EMBL" id="KAE9235602.1"/>
    </source>
</evidence>
<evidence type="ECO:0008006" key="20">
    <source>
        <dbReference type="Google" id="ProtNLM"/>
    </source>
</evidence>
<dbReference type="Proteomes" id="UP000476176">
    <property type="component" value="Unassembled WGS sequence"/>
</dbReference>
<comment type="caution">
    <text evidence="5">The sequence shown here is derived from an EMBL/GenBank/DDBJ whole genome shotgun (WGS) entry which is preliminary data.</text>
</comment>
<dbReference type="OrthoDB" id="10393004at2759"/>
<dbReference type="EMBL" id="QXFZ01000059">
    <property type="protein sequence ID" value="KAE9136344.1"/>
    <property type="molecule type" value="Genomic_DNA"/>
</dbReference>
<reference evidence="11 12" key="1">
    <citation type="submission" date="2018-08" db="EMBL/GenBank/DDBJ databases">
        <title>Genomic investigation of the strawberry pathogen Phytophthora fragariae indicates pathogenicity is determined by transcriptional variation in three key races.</title>
        <authorList>
            <person name="Adams T.M."/>
            <person name="Armitage A.D."/>
            <person name="Sobczyk M.K."/>
            <person name="Bates H.J."/>
            <person name="Dunwell J.M."/>
            <person name="Nellist C.F."/>
            <person name="Harrison R.J."/>
        </authorList>
    </citation>
    <scope>NUCLEOTIDE SEQUENCE [LARGE SCALE GENOMIC DNA]</scope>
    <source>
        <strain evidence="10 13">A4</strain>
        <strain evidence="9 14">BC-1</strain>
        <strain evidence="8 18">BC-23</strain>
        <strain evidence="7 12">NOV-27</strain>
        <strain evidence="6 15">NOV-5</strain>
        <strain evidence="5 16">NOV-71</strain>
        <strain evidence="2 11">NOV-9</strain>
        <strain evidence="4 19">ONT-3</strain>
        <strain evidence="3 17">SCRP245</strain>
    </source>
</reference>
<dbReference type="Proteomes" id="UP000440732">
    <property type="component" value="Unassembled WGS sequence"/>
</dbReference>
<dbReference type="Proteomes" id="UP000433483">
    <property type="component" value="Unassembled WGS sequence"/>
</dbReference>
<evidence type="ECO:0000313" key="3">
    <source>
        <dbReference type="EMBL" id="KAE9028373.1"/>
    </source>
</evidence>
<dbReference type="Proteomes" id="UP000440367">
    <property type="component" value="Unassembled WGS sequence"/>
</dbReference>
<evidence type="ECO:0000313" key="5">
    <source>
        <dbReference type="EMBL" id="KAE9136344.1"/>
    </source>
</evidence>
<evidence type="ECO:0000313" key="14">
    <source>
        <dbReference type="Proteomes" id="UP000440367"/>
    </source>
</evidence>
<evidence type="ECO:0000313" key="19">
    <source>
        <dbReference type="Proteomes" id="UP000488956"/>
    </source>
</evidence>
<feature type="chain" id="PRO_5036166135" description="RxLR effector protein" evidence="1">
    <location>
        <begin position="23"/>
        <end position="53"/>
    </location>
</feature>
<evidence type="ECO:0000313" key="6">
    <source>
        <dbReference type="EMBL" id="KAE9154802.1"/>
    </source>
</evidence>
<evidence type="ECO:0000313" key="9">
    <source>
        <dbReference type="EMBL" id="KAE9256638.1"/>
    </source>
</evidence>